<proteinExistence type="predicted"/>
<evidence type="ECO:0000313" key="3">
    <source>
        <dbReference type="Proteomes" id="UP000537204"/>
    </source>
</evidence>
<accession>A0A7W8ZIZ4</accession>
<name>A0A7W8ZIZ4_9SPHI</name>
<protein>
    <recommendedName>
        <fullName evidence="1">KilA-N DNA-binding domain-containing protein</fullName>
    </recommendedName>
</protein>
<dbReference type="Pfam" id="PF10543">
    <property type="entry name" value="ORF6N"/>
    <property type="match status" value="1"/>
</dbReference>
<organism evidence="2 3">
    <name type="scientific">Pedobacter cryoconitis</name>
    <dbReference type="NCBI Taxonomy" id="188932"/>
    <lineage>
        <taxon>Bacteria</taxon>
        <taxon>Pseudomonadati</taxon>
        <taxon>Bacteroidota</taxon>
        <taxon>Sphingobacteriia</taxon>
        <taxon>Sphingobacteriales</taxon>
        <taxon>Sphingobacteriaceae</taxon>
        <taxon>Pedobacter</taxon>
    </lineage>
</organism>
<evidence type="ECO:0000259" key="1">
    <source>
        <dbReference type="Pfam" id="PF10543"/>
    </source>
</evidence>
<feature type="domain" description="KilA-N DNA-binding" evidence="1">
    <location>
        <begin position="27"/>
        <end position="110"/>
    </location>
</feature>
<dbReference type="Proteomes" id="UP000537204">
    <property type="component" value="Unassembled WGS sequence"/>
</dbReference>
<evidence type="ECO:0000313" key="2">
    <source>
        <dbReference type="EMBL" id="MBB5634872.1"/>
    </source>
</evidence>
<comment type="caution">
    <text evidence="2">The sequence shown here is derived from an EMBL/GenBank/DDBJ whole genome shotgun (WGS) entry which is preliminary data.</text>
</comment>
<dbReference type="AlphaFoldDB" id="A0A7W8ZIZ4"/>
<sequence>MNEQNFVKVMENKEIQEDRVTDEMIMNRIYVLRGQKVMIDTDLARLYLIGDHKIRTILKKNSGRFPDDFMFSLNSEDELSLIRQDSELKHKSRRRASPIAFTEQGLSMLSGLLKSKQAIAVNIRIIRIFSLIRQILPDFPELYREMEQFKNSLLSSDH</sequence>
<dbReference type="RefSeq" id="WP_183879044.1">
    <property type="nucleotide sequence ID" value="NZ_JACHCD010000002.1"/>
</dbReference>
<dbReference type="InterPro" id="IPR018873">
    <property type="entry name" value="KilA-N_DNA-bd_domain"/>
</dbReference>
<dbReference type="EMBL" id="JACHCE010000001">
    <property type="protein sequence ID" value="MBB5634872.1"/>
    <property type="molecule type" value="Genomic_DNA"/>
</dbReference>
<gene>
    <name evidence="2" type="ORF">HDE68_000757</name>
</gene>
<reference evidence="2 3" key="1">
    <citation type="submission" date="2020-08" db="EMBL/GenBank/DDBJ databases">
        <title>Genomic Encyclopedia of Type Strains, Phase IV (KMG-V): Genome sequencing to study the core and pangenomes of soil and plant-associated prokaryotes.</title>
        <authorList>
            <person name="Whitman W."/>
        </authorList>
    </citation>
    <scope>NUCLEOTIDE SEQUENCE [LARGE SCALE GENOMIC DNA]</scope>
    <source>
        <strain evidence="2 3">S3M1</strain>
    </source>
</reference>